<organism evidence="10 11">
    <name type="scientific">Austropuccinia psidii MF-1</name>
    <dbReference type="NCBI Taxonomy" id="1389203"/>
    <lineage>
        <taxon>Eukaryota</taxon>
        <taxon>Fungi</taxon>
        <taxon>Dikarya</taxon>
        <taxon>Basidiomycota</taxon>
        <taxon>Pucciniomycotina</taxon>
        <taxon>Pucciniomycetes</taxon>
        <taxon>Pucciniales</taxon>
        <taxon>Sphaerophragmiaceae</taxon>
        <taxon>Austropuccinia</taxon>
    </lineage>
</organism>
<feature type="domain" description="PA" evidence="9">
    <location>
        <begin position="781"/>
        <end position="839"/>
    </location>
</feature>
<accession>A0A9Q3CMW4</accession>
<dbReference type="InterPro" id="IPR012341">
    <property type="entry name" value="6hp_glycosidase-like_sf"/>
</dbReference>
<feature type="region of interest" description="Disordered" evidence="8">
    <location>
        <begin position="472"/>
        <end position="499"/>
    </location>
</feature>
<dbReference type="GO" id="GO:0016020">
    <property type="term" value="C:membrane"/>
    <property type="evidence" value="ECO:0007669"/>
    <property type="project" value="InterPro"/>
</dbReference>
<comment type="cofactor">
    <cofactor evidence="6">
        <name>Ca(2+)</name>
        <dbReference type="ChEBI" id="CHEBI:29108"/>
    </cofactor>
</comment>
<comment type="caution">
    <text evidence="10">The sequence shown here is derived from an EMBL/GenBank/DDBJ whole genome shotgun (WGS) entry which is preliminary data.</text>
</comment>
<feature type="active site" description="Proton donor" evidence="5">
    <location>
        <position position="343"/>
    </location>
</feature>
<keyword evidence="7" id="KW-0326">Glycosidase</keyword>
<keyword evidence="7" id="KW-0378">Hydrolase</keyword>
<dbReference type="InterPro" id="IPR001382">
    <property type="entry name" value="Glyco_hydro_47"/>
</dbReference>
<evidence type="ECO:0000256" key="6">
    <source>
        <dbReference type="PIRSR" id="PIRSR601382-2"/>
    </source>
</evidence>
<evidence type="ECO:0000313" key="11">
    <source>
        <dbReference type="Proteomes" id="UP000765509"/>
    </source>
</evidence>
<dbReference type="InterPro" id="IPR044674">
    <property type="entry name" value="EDEM1/2/3"/>
</dbReference>
<dbReference type="GO" id="GO:0005509">
    <property type="term" value="F:calcium ion binding"/>
    <property type="evidence" value="ECO:0007669"/>
    <property type="project" value="InterPro"/>
</dbReference>
<evidence type="ECO:0000313" key="10">
    <source>
        <dbReference type="EMBL" id="MBW0486888.1"/>
    </source>
</evidence>
<keyword evidence="6" id="KW-0106">Calcium</keyword>
<feature type="active site" evidence="5">
    <location>
        <position position="248"/>
    </location>
</feature>
<dbReference type="SUPFAM" id="SSF52025">
    <property type="entry name" value="PA domain"/>
    <property type="match status" value="1"/>
</dbReference>
<dbReference type="GO" id="GO:1904380">
    <property type="term" value="P:endoplasmic reticulum mannose trimming"/>
    <property type="evidence" value="ECO:0007669"/>
    <property type="project" value="InterPro"/>
</dbReference>
<dbReference type="Gene3D" id="3.50.30.30">
    <property type="match status" value="1"/>
</dbReference>
<feature type="active site" description="Proton donor" evidence="5">
    <location>
        <position position="105"/>
    </location>
</feature>
<dbReference type="GO" id="GO:0044322">
    <property type="term" value="C:endoplasmic reticulum quality control compartment"/>
    <property type="evidence" value="ECO:0007669"/>
    <property type="project" value="GOC"/>
</dbReference>
<keyword evidence="11" id="KW-1185">Reference proteome</keyword>
<dbReference type="Gene3D" id="1.50.10.10">
    <property type="match status" value="1"/>
</dbReference>
<dbReference type="PANTHER" id="PTHR45679:SF5">
    <property type="entry name" value="ER DEGRADATION-ENHANCING ALPHA-MANNOSIDASE-LIKE PROTEIN 1"/>
    <property type="match status" value="1"/>
</dbReference>
<evidence type="ECO:0000256" key="1">
    <source>
        <dbReference type="ARBA" id="ARBA00004240"/>
    </source>
</evidence>
<dbReference type="AlphaFoldDB" id="A0A9Q3CMW4"/>
<dbReference type="GO" id="GO:0004571">
    <property type="term" value="F:mannosyl-oligosaccharide 1,2-alpha-mannosidase activity"/>
    <property type="evidence" value="ECO:0007669"/>
    <property type="project" value="InterPro"/>
</dbReference>
<dbReference type="GO" id="GO:0005975">
    <property type="term" value="P:carbohydrate metabolic process"/>
    <property type="evidence" value="ECO:0007669"/>
    <property type="project" value="InterPro"/>
</dbReference>
<comment type="subcellular location">
    <subcellularLocation>
        <location evidence="1">Endoplasmic reticulum</location>
    </subcellularLocation>
</comment>
<dbReference type="Proteomes" id="UP000765509">
    <property type="component" value="Unassembled WGS sequence"/>
</dbReference>
<dbReference type="PRINTS" id="PR00747">
    <property type="entry name" value="GLYHDRLASE47"/>
</dbReference>
<evidence type="ECO:0000256" key="5">
    <source>
        <dbReference type="PIRSR" id="PIRSR601382-1"/>
    </source>
</evidence>
<gene>
    <name evidence="10" type="ORF">O181_026603</name>
</gene>
<dbReference type="Pfam" id="PF02225">
    <property type="entry name" value="PA"/>
    <property type="match status" value="1"/>
</dbReference>
<dbReference type="CDD" id="cd00538">
    <property type="entry name" value="PA"/>
    <property type="match status" value="1"/>
</dbReference>
<dbReference type="InterPro" id="IPR036026">
    <property type="entry name" value="Seven-hairpin_glycosidases"/>
</dbReference>
<evidence type="ECO:0000256" key="8">
    <source>
        <dbReference type="SAM" id="MobiDB-lite"/>
    </source>
</evidence>
<comment type="similarity">
    <text evidence="2 7">Belongs to the glycosyl hydrolase 47 family.</text>
</comment>
<keyword evidence="6" id="KW-0479">Metal-binding</keyword>
<dbReference type="SUPFAM" id="SSF48225">
    <property type="entry name" value="Seven-hairpin glycosidases"/>
    <property type="match status" value="1"/>
</dbReference>
<feature type="binding site" evidence="6">
    <location>
        <position position="448"/>
    </location>
    <ligand>
        <name>Ca(2+)</name>
        <dbReference type="ChEBI" id="CHEBI:29108"/>
    </ligand>
</feature>
<dbReference type="InterPro" id="IPR046450">
    <property type="entry name" value="PA_dom_sf"/>
</dbReference>
<dbReference type="EMBL" id="AVOT02008863">
    <property type="protein sequence ID" value="MBW0486888.1"/>
    <property type="molecule type" value="Genomic_DNA"/>
</dbReference>
<keyword evidence="3" id="KW-0256">Endoplasmic reticulum</keyword>
<proteinExistence type="inferred from homology"/>
<reference evidence="10" key="1">
    <citation type="submission" date="2021-03" db="EMBL/GenBank/DDBJ databases">
        <title>Draft genome sequence of rust myrtle Austropuccinia psidii MF-1, a brazilian biotype.</title>
        <authorList>
            <person name="Quecine M.C."/>
            <person name="Pachon D.M.R."/>
            <person name="Bonatelli M.L."/>
            <person name="Correr F.H."/>
            <person name="Franceschini L.M."/>
            <person name="Leite T.F."/>
            <person name="Margarido G.R.A."/>
            <person name="Almeida C.A."/>
            <person name="Ferrarezi J.A."/>
            <person name="Labate C.A."/>
        </authorList>
    </citation>
    <scope>NUCLEOTIDE SEQUENCE</scope>
    <source>
        <strain evidence="10">MF-1</strain>
    </source>
</reference>
<dbReference type="PANTHER" id="PTHR45679">
    <property type="entry name" value="ER DEGRADATION-ENHANCING ALPHA-MANNOSIDASE-LIKE PROTEIN 2"/>
    <property type="match status" value="1"/>
</dbReference>
<evidence type="ECO:0000256" key="2">
    <source>
        <dbReference type="ARBA" id="ARBA00007658"/>
    </source>
</evidence>
<name>A0A9Q3CMW4_9BASI</name>
<evidence type="ECO:0000259" key="9">
    <source>
        <dbReference type="Pfam" id="PF02225"/>
    </source>
</evidence>
<dbReference type="InterPro" id="IPR003137">
    <property type="entry name" value="PA_domain"/>
</dbReference>
<evidence type="ECO:0000256" key="7">
    <source>
        <dbReference type="RuleBase" id="RU361193"/>
    </source>
</evidence>
<protein>
    <recommendedName>
        <fullName evidence="7">alpha-1,2-Mannosidase</fullName>
        <ecNumber evidence="7">3.2.1.-</ecNumber>
    </recommendedName>
</protein>
<feature type="active site" evidence="5">
    <location>
        <position position="362"/>
    </location>
</feature>
<evidence type="ECO:0000256" key="4">
    <source>
        <dbReference type="ARBA" id="ARBA00023180"/>
    </source>
</evidence>
<evidence type="ECO:0000256" key="3">
    <source>
        <dbReference type="ARBA" id="ARBA00022824"/>
    </source>
</evidence>
<dbReference type="OrthoDB" id="8118055at2759"/>
<dbReference type="EC" id="3.2.1.-" evidence="7"/>
<dbReference type="Pfam" id="PF01532">
    <property type="entry name" value="Glyco_hydro_47"/>
    <property type="match status" value="1"/>
</dbReference>
<keyword evidence="4" id="KW-0325">Glycoprotein</keyword>
<sequence>MSKERKIQLRDLVKKTWHHGFGNYMQHAFPEDELRPLSCQGFGQDHSNPNNFEINDVLGDFSLTLIDNLDTFVALQDRINFTNAVRHVLRYIPNFDLDSRIQVFETTIRVLGGLLSGHLFAKDDKNLWGFRIEGYQDELLLLARDLADRLLPAFQASKTGIPYARINLRHGIAPGEGTETCTAGAGSLLLEFATLSRLSGNPVYEDVAKKAFFALWDRRSSINLFGNTINLQTGQWAYGISSIGAGIDSYYEYILKSYVLLQDDTYFELWDQAYKSVMTYMRSPDGFWYRGVNMQTGAVATTTIDSLAAFWPGLQVLAGDVEAAIQSHLTYANLWQRYSGIPEVFDTYHKRANALGYPLRPEFIESNYFLYRATKDDYYLQMAERIIIDLVNRTWVDCGLASIGDLSTGKLEDRMHSFMLSETLKYLYLTFDEENPINHSDEPFVFTTEGHILYIPNADSMNHNQRLPTWQERKSLDSDEVTDETDTNPSGSGFPRKTQNKLGTCSIFSPSTKSMKYSSQLKLSIEGRTDCEYVKMLTGNQELMTNKNETILTKNAWLDFGLSEVPVSDEYLIELLFTHSDGSIIHSPGKDQMEVFAKSSLPSDYYHQIYSTPQVIQKDFLSEETVVLIKNITGLSFSIRKRLNEDSYDIVKVCSNKLPHLTKVAILDPYAIQALKSDKPNNELLSERDRQHLTAIRVSFELPFKTTTKPIKIERPVMMATFGPDVRIPGSANLSIGNPGLRIVKLKEFNEFGCQPIGLETKKDEKQFLKEKDPILNREDEDDFGTNDVHDKVVMVKRGNCTFHEKIKNLAKAGAKGVLIINHEENLLIPTSDQLLPRNLEEAIDSKQSLESSETTNQADDPDAELLKSIPLLFATDNTGRSIEIILKEVEKISTILEANPTIVNEDKPSTMLETQENSIQEDFVSSETFEKDKHNNLKAAMIEIIGNPLKLINTQDSVVINGYRLKNLILLE</sequence>
<dbReference type="GO" id="GO:0036503">
    <property type="term" value="P:ERAD pathway"/>
    <property type="evidence" value="ECO:0007669"/>
    <property type="project" value="UniProtKB-ARBA"/>
</dbReference>